<dbReference type="KEGG" id="vao:FA707_00115"/>
<dbReference type="Proteomes" id="UP000298615">
    <property type="component" value="Chromosome"/>
</dbReference>
<sequence length="259" mass="28043">MKFKVITMLSLATLGVLASQKVVNAEELKTYQSNGSVKFIPNLDPTDPVDPEKPDPENPVKPIDPTDPEGPNPGTQGPLSIDYASSLDFGTNRISNKDQIYYARAQSYEGDQQDTPNFVQISDHRGTNSGWTLKVKQEGEFTATSETLNNVLTGAQITFKEPKVNSNAKNVEEPIPSEIITLKVGEESLVTSAKAGTGAGTWATYWGNVETVEEHLESGETKMVNVTKAVKLSVPGATPKDAVTYQTKLVWSLTDTPGQ</sequence>
<gene>
    <name evidence="4" type="ORF">FA707_00115</name>
</gene>
<evidence type="ECO:0000259" key="3">
    <source>
        <dbReference type="Pfam" id="PF13731"/>
    </source>
</evidence>
<dbReference type="AlphaFoldDB" id="A0A4D7CMY0"/>
<evidence type="ECO:0000256" key="2">
    <source>
        <dbReference type="SAM" id="SignalP"/>
    </source>
</evidence>
<accession>A0A4D7CMY0</accession>
<dbReference type="InterPro" id="IPR027994">
    <property type="entry name" value="WxL_dom"/>
</dbReference>
<feature type="region of interest" description="Disordered" evidence="1">
    <location>
        <begin position="36"/>
        <end position="83"/>
    </location>
</feature>
<dbReference type="EMBL" id="CP039712">
    <property type="protein sequence ID" value="QCI85465.1"/>
    <property type="molecule type" value="Genomic_DNA"/>
</dbReference>
<proteinExistence type="predicted"/>
<keyword evidence="5" id="KW-1185">Reference proteome</keyword>
<feature type="domain" description="WxL" evidence="3">
    <location>
        <begin position="28"/>
        <end position="257"/>
    </location>
</feature>
<evidence type="ECO:0000313" key="5">
    <source>
        <dbReference type="Proteomes" id="UP000298615"/>
    </source>
</evidence>
<name>A0A4D7CMY0_9ENTE</name>
<protein>
    <submittedName>
        <fullName evidence="4">WxL domain-containing protein</fullName>
    </submittedName>
</protein>
<dbReference type="RefSeq" id="WP_136952326.1">
    <property type="nucleotide sequence ID" value="NZ_CP039712.1"/>
</dbReference>
<feature type="signal peptide" evidence="2">
    <location>
        <begin position="1"/>
        <end position="25"/>
    </location>
</feature>
<evidence type="ECO:0000313" key="4">
    <source>
        <dbReference type="EMBL" id="QCI85465.1"/>
    </source>
</evidence>
<evidence type="ECO:0000256" key="1">
    <source>
        <dbReference type="SAM" id="MobiDB-lite"/>
    </source>
</evidence>
<dbReference type="Pfam" id="PF13731">
    <property type="entry name" value="WxL"/>
    <property type="match status" value="1"/>
</dbReference>
<organism evidence="4 5">
    <name type="scientific">Vagococcus zengguangii</name>
    <dbReference type="NCBI Taxonomy" id="2571750"/>
    <lineage>
        <taxon>Bacteria</taxon>
        <taxon>Bacillati</taxon>
        <taxon>Bacillota</taxon>
        <taxon>Bacilli</taxon>
        <taxon>Lactobacillales</taxon>
        <taxon>Enterococcaceae</taxon>
        <taxon>Vagococcus</taxon>
    </lineage>
</organism>
<dbReference type="OrthoDB" id="2339326at2"/>
<reference evidence="4 5" key="1">
    <citation type="submission" date="2019-04" db="EMBL/GenBank/DDBJ databases">
        <title>Vagococcus sp. nov., isolated from faeces of yaks (Bos grunniens).</title>
        <authorList>
            <person name="Ge Y."/>
        </authorList>
    </citation>
    <scope>NUCLEOTIDE SEQUENCE [LARGE SCALE GENOMIC DNA]</scope>
    <source>
        <strain evidence="4 5">MN-17</strain>
    </source>
</reference>
<feature type="chain" id="PRO_5043602026" evidence="2">
    <location>
        <begin position="26"/>
        <end position="259"/>
    </location>
</feature>
<keyword evidence="2" id="KW-0732">Signal</keyword>